<protein>
    <submittedName>
        <fullName evidence="2">Uncharacterized protein</fullName>
    </submittedName>
</protein>
<proteinExistence type="predicted"/>
<keyword evidence="3" id="KW-1185">Reference proteome</keyword>
<gene>
    <name evidence="2" type="ORF">GA0070612_2786</name>
</gene>
<keyword evidence="1" id="KW-0812">Transmembrane</keyword>
<organism evidence="2 3">
    <name type="scientific">Micromonospora chokoriensis</name>
    <dbReference type="NCBI Taxonomy" id="356851"/>
    <lineage>
        <taxon>Bacteria</taxon>
        <taxon>Bacillati</taxon>
        <taxon>Actinomycetota</taxon>
        <taxon>Actinomycetes</taxon>
        <taxon>Micromonosporales</taxon>
        <taxon>Micromonosporaceae</taxon>
        <taxon>Micromonospora</taxon>
    </lineage>
</organism>
<keyword evidence="1" id="KW-0472">Membrane</keyword>
<keyword evidence="1" id="KW-1133">Transmembrane helix</keyword>
<feature type="transmembrane region" description="Helical" evidence="1">
    <location>
        <begin position="31"/>
        <end position="51"/>
    </location>
</feature>
<feature type="transmembrane region" description="Helical" evidence="1">
    <location>
        <begin position="86"/>
        <end position="108"/>
    </location>
</feature>
<name>A0A1C4WSG6_9ACTN</name>
<accession>A0A1C4WSG6</accession>
<evidence type="ECO:0000313" key="3">
    <source>
        <dbReference type="Proteomes" id="UP000198224"/>
    </source>
</evidence>
<feature type="transmembrane region" description="Helical" evidence="1">
    <location>
        <begin position="57"/>
        <end position="74"/>
    </location>
</feature>
<dbReference type="AlphaFoldDB" id="A0A1C4WSG6"/>
<dbReference type="Proteomes" id="UP000198224">
    <property type="component" value="Chromosome I"/>
</dbReference>
<reference evidence="3" key="1">
    <citation type="submission" date="2016-06" db="EMBL/GenBank/DDBJ databases">
        <authorList>
            <person name="Varghese N."/>
            <person name="Submissions Spin"/>
        </authorList>
    </citation>
    <scope>NUCLEOTIDE SEQUENCE [LARGE SCALE GENOMIC DNA]</scope>
    <source>
        <strain evidence="3">DSM 45160</strain>
    </source>
</reference>
<sequence length="110" mass="11479">MSAEDRVQSERDVRGAVSDFQETAYGNLRAAIANVAIFFGFVGVFGIVVGAADGLRLIPMSVLVLAGLVGAAYYPTRGQWKTTVRLLVASSALVVIGLVGLVLVATVVEP</sequence>
<evidence type="ECO:0000256" key="1">
    <source>
        <dbReference type="SAM" id="Phobius"/>
    </source>
</evidence>
<evidence type="ECO:0000313" key="2">
    <source>
        <dbReference type="EMBL" id="SCE99150.1"/>
    </source>
</evidence>
<dbReference type="EMBL" id="LT607409">
    <property type="protein sequence ID" value="SCE99150.1"/>
    <property type="molecule type" value="Genomic_DNA"/>
</dbReference>